<keyword evidence="3" id="KW-1185">Reference proteome</keyword>
<accession>A0A6A7WBT5</accession>
<dbReference type="AlphaFoldDB" id="A0A6A7WBT5"/>
<evidence type="ECO:0000313" key="2">
    <source>
        <dbReference type="EMBL" id="MQP11826.1"/>
    </source>
</evidence>
<keyword evidence="1" id="KW-0812">Transmembrane</keyword>
<name>A0A6A7WBT5_9BACT</name>
<dbReference type="EMBL" id="VZAD01000061">
    <property type="protein sequence ID" value="MQP11826.1"/>
    <property type="molecule type" value="Genomic_DNA"/>
</dbReference>
<organism evidence="2 3">
    <name type="scientific">Segatella copri</name>
    <dbReference type="NCBI Taxonomy" id="165179"/>
    <lineage>
        <taxon>Bacteria</taxon>
        <taxon>Pseudomonadati</taxon>
        <taxon>Bacteroidota</taxon>
        <taxon>Bacteroidia</taxon>
        <taxon>Bacteroidales</taxon>
        <taxon>Prevotellaceae</taxon>
        <taxon>Segatella</taxon>
    </lineage>
</organism>
<dbReference type="RefSeq" id="WP_158463503.1">
    <property type="nucleotide sequence ID" value="NZ_VZAD01000061.1"/>
</dbReference>
<keyword evidence="1" id="KW-0472">Membrane</keyword>
<reference evidence="2 3" key="1">
    <citation type="submission" date="2019-09" db="EMBL/GenBank/DDBJ databases">
        <title>Distinct polysaccharide growth profiles of human intestinal Prevotella copri isolates.</title>
        <authorList>
            <person name="Fehlner-Peach H."/>
            <person name="Magnabosco C."/>
            <person name="Raghavan V."/>
            <person name="Scher J.U."/>
            <person name="Tett A."/>
            <person name="Cox L.M."/>
            <person name="Gottsegen C."/>
            <person name="Watters A."/>
            <person name="Wiltshire- Gordon J.D."/>
            <person name="Segata N."/>
            <person name="Bonneau R."/>
            <person name="Littman D.R."/>
        </authorList>
    </citation>
    <scope>NUCLEOTIDE SEQUENCE [LARGE SCALE GENOMIC DNA]</scope>
    <source>
        <strain evidence="3">iAQ1173</strain>
    </source>
</reference>
<protein>
    <submittedName>
        <fullName evidence="2">Uncharacterized protein</fullName>
    </submittedName>
</protein>
<dbReference type="Proteomes" id="UP000384372">
    <property type="component" value="Unassembled WGS sequence"/>
</dbReference>
<keyword evidence="1" id="KW-1133">Transmembrane helix</keyword>
<sequence length="113" mass="12897">MLLPHYKTISHAPSTILSVGHGLAAVYYILYVYKSEDPPWYAIQVGSVADSVDAKVQLFLNYARANVQKELNLELFLPQRKKIYAIFKDFYHFLMAVSDIMYNFEAVQPSCAS</sequence>
<proteinExistence type="predicted"/>
<gene>
    <name evidence="2" type="ORF">F7D20_07625</name>
</gene>
<evidence type="ECO:0000256" key="1">
    <source>
        <dbReference type="SAM" id="Phobius"/>
    </source>
</evidence>
<comment type="caution">
    <text evidence="2">The sequence shown here is derived from an EMBL/GenBank/DDBJ whole genome shotgun (WGS) entry which is preliminary data.</text>
</comment>
<feature type="transmembrane region" description="Helical" evidence="1">
    <location>
        <begin position="12"/>
        <end position="33"/>
    </location>
</feature>
<evidence type="ECO:0000313" key="3">
    <source>
        <dbReference type="Proteomes" id="UP000384372"/>
    </source>
</evidence>